<comment type="caution">
    <text evidence="3">The sequence shown here is derived from an EMBL/GenBank/DDBJ whole genome shotgun (WGS) entry which is preliminary data.</text>
</comment>
<keyword evidence="2" id="KW-1133">Transmembrane helix</keyword>
<keyword evidence="2" id="KW-0812">Transmembrane</keyword>
<dbReference type="AlphaFoldDB" id="A0AAW2EGN8"/>
<accession>A0AAW2EGN8</accession>
<gene>
    <name evidence="3" type="ORF">PUN28_019374</name>
</gene>
<keyword evidence="2" id="KW-0472">Membrane</keyword>
<keyword evidence="4" id="KW-1185">Reference proteome</keyword>
<reference evidence="3 4" key="1">
    <citation type="submission" date="2023-03" db="EMBL/GenBank/DDBJ databases">
        <title>High recombination rates correlate with genetic variation in Cardiocondyla obscurior ants.</title>
        <authorList>
            <person name="Errbii M."/>
        </authorList>
    </citation>
    <scope>NUCLEOTIDE SEQUENCE [LARGE SCALE GENOMIC DNA]</scope>
    <source>
        <strain evidence="3">Alpha-2009</strain>
        <tissue evidence="3">Whole body</tissue>
    </source>
</reference>
<proteinExistence type="predicted"/>
<name>A0AAW2EGN8_9HYME</name>
<evidence type="ECO:0000313" key="4">
    <source>
        <dbReference type="Proteomes" id="UP001430953"/>
    </source>
</evidence>
<dbReference type="Proteomes" id="UP001430953">
    <property type="component" value="Unassembled WGS sequence"/>
</dbReference>
<feature type="compositionally biased region" description="Basic and acidic residues" evidence="1">
    <location>
        <begin position="112"/>
        <end position="133"/>
    </location>
</feature>
<feature type="region of interest" description="Disordered" evidence="1">
    <location>
        <begin position="256"/>
        <end position="278"/>
    </location>
</feature>
<protein>
    <submittedName>
        <fullName evidence="3">Uncharacterized protein</fullName>
    </submittedName>
</protein>
<evidence type="ECO:0000313" key="3">
    <source>
        <dbReference type="EMBL" id="KAL0100942.1"/>
    </source>
</evidence>
<evidence type="ECO:0000256" key="2">
    <source>
        <dbReference type="SAM" id="Phobius"/>
    </source>
</evidence>
<organism evidence="3 4">
    <name type="scientific">Cardiocondyla obscurior</name>
    <dbReference type="NCBI Taxonomy" id="286306"/>
    <lineage>
        <taxon>Eukaryota</taxon>
        <taxon>Metazoa</taxon>
        <taxon>Ecdysozoa</taxon>
        <taxon>Arthropoda</taxon>
        <taxon>Hexapoda</taxon>
        <taxon>Insecta</taxon>
        <taxon>Pterygota</taxon>
        <taxon>Neoptera</taxon>
        <taxon>Endopterygota</taxon>
        <taxon>Hymenoptera</taxon>
        <taxon>Apocrita</taxon>
        <taxon>Aculeata</taxon>
        <taxon>Formicoidea</taxon>
        <taxon>Formicidae</taxon>
        <taxon>Myrmicinae</taxon>
        <taxon>Cardiocondyla</taxon>
    </lineage>
</organism>
<feature type="transmembrane region" description="Helical" evidence="2">
    <location>
        <begin position="21"/>
        <end position="46"/>
    </location>
</feature>
<evidence type="ECO:0000256" key="1">
    <source>
        <dbReference type="SAM" id="MobiDB-lite"/>
    </source>
</evidence>
<feature type="region of interest" description="Disordered" evidence="1">
    <location>
        <begin position="110"/>
        <end position="133"/>
    </location>
</feature>
<sequence>MNEIKQSKLKRCEHLSFPWTTFCVFLVYWIIICPLIWAVCYIFAYWPSYWSFIFWIIAFLIWIAIMCGLIIVWRRFQVNQSLEINTNSKYGSGNAREPLCVYQTSSMNTDSLDTKKRNDTECKKSDRQNRGKDLPPLVIHKQLSGKNIEDIAGMVRIEQDETTRFSIASNYDENNPLQEFLQLVTVSPSEENEKPLKTPMSPRELFFIDLIREAEKAESARPLQIHFLASETTDNTETTKNVKDEKDLENLKHRKSAKDMHFLEDGENKKSREENKLKAKRESNYFIADVESLTSEKTEIFLQIDSGESGETELTVEKPVLILQSNEINSQTSILPS</sequence>
<dbReference type="EMBL" id="JADYXP020000025">
    <property type="protein sequence ID" value="KAL0100942.1"/>
    <property type="molecule type" value="Genomic_DNA"/>
</dbReference>
<feature type="transmembrane region" description="Helical" evidence="2">
    <location>
        <begin position="52"/>
        <end position="73"/>
    </location>
</feature>